<name>A0A3B1B0X8_9ZZZZ</name>
<sequence length="78" mass="8965">MKASIVDLRYKTNDILKALDRNESVTVLYHGKVKGIIKPAREKSELKVKDHPFFGMRGGSEATVLEELENLRKPRHDF</sequence>
<proteinExistence type="predicted"/>
<evidence type="ECO:0000313" key="1">
    <source>
        <dbReference type="EMBL" id="VAX03960.1"/>
    </source>
</evidence>
<accession>A0A3B1B0X8</accession>
<evidence type="ECO:0008006" key="2">
    <source>
        <dbReference type="Google" id="ProtNLM"/>
    </source>
</evidence>
<dbReference type="AlphaFoldDB" id="A0A3B1B0X8"/>
<dbReference type="EMBL" id="UOFV01000439">
    <property type="protein sequence ID" value="VAX03960.1"/>
    <property type="molecule type" value="Genomic_DNA"/>
</dbReference>
<gene>
    <name evidence="1" type="ORF">MNBD_GAMMA19-1281</name>
</gene>
<reference evidence="1" key="1">
    <citation type="submission" date="2018-06" db="EMBL/GenBank/DDBJ databases">
        <authorList>
            <person name="Zhirakovskaya E."/>
        </authorList>
    </citation>
    <scope>NUCLEOTIDE SEQUENCE</scope>
</reference>
<protein>
    <recommendedName>
        <fullName evidence="2">Type II toxin-antitoxin system Phd/YefM family antitoxin</fullName>
    </recommendedName>
</protein>
<organism evidence="1">
    <name type="scientific">hydrothermal vent metagenome</name>
    <dbReference type="NCBI Taxonomy" id="652676"/>
    <lineage>
        <taxon>unclassified sequences</taxon>
        <taxon>metagenomes</taxon>
        <taxon>ecological metagenomes</taxon>
    </lineage>
</organism>